<evidence type="ECO:0000256" key="5">
    <source>
        <dbReference type="HAMAP-Rule" id="MF_01967"/>
    </source>
</evidence>
<keyword evidence="9" id="KW-1185">Reference proteome</keyword>
<dbReference type="SUPFAM" id="SSF52467">
    <property type="entry name" value="DHS-like NAD/FAD-binding domain"/>
    <property type="match status" value="1"/>
</dbReference>
<dbReference type="EMBL" id="JAQZAO010000004">
    <property type="protein sequence ID" value="MDD7965611.1"/>
    <property type="molecule type" value="Genomic_DNA"/>
</dbReference>
<reference evidence="8 9" key="1">
    <citation type="submission" date="2023-02" db="EMBL/GenBank/DDBJ databases">
        <title>Genome sequencing required for Actinomycetospora new species description.</title>
        <authorList>
            <person name="Saimee Y."/>
            <person name="Duangmal K."/>
        </authorList>
    </citation>
    <scope>NUCLEOTIDE SEQUENCE [LARGE SCALE GENOMIC DNA]</scope>
    <source>
        <strain evidence="8 9">DW7H6</strain>
    </source>
</reference>
<sequence>MVRSLMRYTAPQEAWESEVDVRGDVNALATLIAEGGALVLTGAGISTDSGIPDYRGPTSAARRHAPMTYDAFVGDPVARHRYWARSHVGWPQIAGARPNAGHRAVASLQRAGLLRGVITQNVDGLHQAAGARDVVELHGALDRVVCLGCRATPGRTEIQQRLTALNPGFGAPASAINPDGDAELPDAELDRFTMAACPSCGDGPLKPDVVFFGESVPRPRVDHCFGLVEGARSLVVLGSSLTVMSGLRFVHAATRRGLPVAVVTAGPSRADAVATVRLVDGLGDVLPGVLDTLGLPDRA</sequence>
<evidence type="ECO:0000256" key="2">
    <source>
        <dbReference type="ARBA" id="ARBA00022723"/>
    </source>
</evidence>
<dbReference type="InterPro" id="IPR026587">
    <property type="entry name" value="Sirtuin_class_II"/>
</dbReference>
<comment type="function">
    <text evidence="5">NAD-dependent protein deacetylase which modulates the activities of several enzymes which are inactive in their acetylated form.</text>
</comment>
<evidence type="ECO:0000256" key="4">
    <source>
        <dbReference type="ARBA" id="ARBA00023027"/>
    </source>
</evidence>
<protein>
    <recommendedName>
        <fullName evidence="5">NAD-dependent protein deacetylase</fullName>
        <ecNumber evidence="5">2.3.1.286</ecNumber>
    </recommendedName>
    <alternativeName>
        <fullName evidence="5">Regulatory protein SIR2 homolog</fullName>
    </alternativeName>
</protein>
<keyword evidence="3 5" id="KW-0862">Zinc</keyword>
<evidence type="ECO:0000256" key="6">
    <source>
        <dbReference type="PROSITE-ProRule" id="PRU00236"/>
    </source>
</evidence>
<accession>A0ABT5STW8</accession>
<dbReference type="InterPro" id="IPR050134">
    <property type="entry name" value="NAD-dep_sirtuin_deacylases"/>
</dbReference>
<organism evidence="8 9">
    <name type="scientific">Actinomycetospora lemnae</name>
    <dbReference type="NCBI Taxonomy" id="3019891"/>
    <lineage>
        <taxon>Bacteria</taxon>
        <taxon>Bacillati</taxon>
        <taxon>Actinomycetota</taxon>
        <taxon>Actinomycetes</taxon>
        <taxon>Pseudonocardiales</taxon>
        <taxon>Pseudonocardiaceae</taxon>
        <taxon>Actinomycetospora</taxon>
    </lineage>
</organism>
<comment type="catalytic activity">
    <reaction evidence="5">
        <text>N(6)-acetyl-L-lysyl-[protein] + NAD(+) + H2O = 2''-O-acetyl-ADP-D-ribose + nicotinamide + L-lysyl-[protein]</text>
        <dbReference type="Rhea" id="RHEA:43636"/>
        <dbReference type="Rhea" id="RHEA-COMP:9752"/>
        <dbReference type="Rhea" id="RHEA-COMP:10731"/>
        <dbReference type="ChEBI" id="CHEBI:15377"/>
        <dbReference type="ChEBI" id="CHEBI:17154"/>
        <dbReference type="ChEBI" id="CHEBI:29969"/>
        <dbReference type="ChEBI" id="CHEBI:57540"/>
        <dbReference type="ChEBI" id="CHEBI:61930"/>
        <dbReference type="ChEBI" id="CHEBI:83767"/>
        <dbReference type="EC" id="2.3.1.286"/>
    </reaction>
</comment>
<name>A0ABT5STW8_9PSEU</name>
<feature type="binding site" evidence="5">
    <location>
        <position position="282"/>
    </location>
    <ligand>
        <name>NAD(+)</name>
        <dbReference type="ChEBI" id="CHEBI:57540"/>
    </ligand>
</feature>
<feature type="binding site" evidence="5 6">
    <location>
        <position position="149"/>
    </location>
    <ligand>
        <name>Zn(2+)</name>
        <dbReference type="ChEBI" id="CHEBI:29105"/>
    </ligand>
</feature>
<comment type="caution">
    <text evidence="8">The sequence shown here is derived from an EMBL/GenBank/DDBJ whole genome shotgun (WGS) entry which is preliminary data.</text>
</comment>
<keyword evidence="2 5" id="KW-0479">Metal-binding</keyword>
<feature type="binding site" evidence="5 6">
    <location>
        <position position="200"/>
    </location>
    <ligand>
        <name>Zn(2+)</name>
        <dbReference type="ChEBI" id="CHEBI:29105"/>
    </ligand>
</feature>
<dbReference type="NCBIfam" id="NF003738">
    <property type="entry name" value="PRK05333.1"/>
    <property type="match status" value="1"/>
</dbReference>
<comment type="cofactor">
    <cofactor evidence="5">
        <name>Zn(2+)</name>
        <dbReference type="ChEBI" id="CHEBI:29105"/>
    </cofactor>
    <text evidence="5">Binds 1 zinc ion per subunit.</text>
</comment>
<dbReference type="PANTHER" id="PTHR11085:SF10">
    <property type="entry name" value="NAD-DEPENDENT PROTEIN DEACYLASE SIRTUIN-5, MITOCHONDRIAL-RELATED"/>
    <property type="match status" value="1"/>
</dbReference>
<evidence type="ECO:0000256" key="1">
    <source>
        <dbReference type="ARBA" id="ARBA00022679"/>
    </source>
</evidence>
<feature type="binding site" evidence="5 6">
    <location>
        <position position="146"/>
    </location>
    <ligand>
        <name>Zn(2+)</name>
        <dbReference type="ChEBI" id="CHEBI:29105"/>
    </ligand>
</feature>
<feature type="binding site" evidence="5">
    <location>
        <begin position="120"/>
        <end position="123"/>
    </location>
    <ligand>
        <name>NAD(+)</name>
        <dbReference type="ChEBI" id="CHEBI:57540"/>
    </ligand>
</feature>
<dbReference type="EC" id="2.3.1.286" evidence="5"/>
<comment type="similarity">
    <text evidence="5">Belongs to the sirtuin family. Class II subfamily.</text>
</comment>
<dbReference type="Gene3D" id="3.30.1600.10">
    <property type="entry name" value="SIR2/SIRT2 'Small Domain"/>
    <property type="match status" value="1"/>
</dbReference>
<dbReference type="Gene3D" id="3.40.50.1220">
    <property type="entry name" value="TPP-binding domain"/>
    <property type="match status" value="1"/>
</dbReference>
<dbReference type="Proteomes" id="UP001300763">
    <property type="component" value="Unassembled WGS sequence"/>
</dbReference>
<dbReference type="PANTHER" id="PTHR11085">
    <property type="entry name" value="NAD-DEPENDENT PROTEIN DEACYLASE SIRTUIN-5, MITOCHONDRIAL-RELATED"/>
    <property type="match status" value="1"/>
</dbReference>
<feature type="binding site" evidence="5">
    <location>
        <begin position="238"/>
        <end position="240"/>
    </location>
    <ligand>
        <name>NAD(+)</name>
        <dbReference type="ChEBI" id="CHEBI:57540"/>
    </ligand>
</feature>
<evidence type="ECO:0000313" key="9">
    <source>
        <dbReference type="Proteomes" id="UP001300763"/>
    </source>
</evidence>
<dbReference type="Pfam" id="PF02146">
    <property type="entry name" value="SIR2"/>
    <property type="match status" value="1"/>
</dbReference>
<dbReference type="InterPro" id="IPR029035">
    <property type="entry name" value="DHS-like_NAD/FAD-binding_dom"/>
</dbReference>
<feature type="binding site" evidence="5 6">
    <location>
        <position position="197"/>
    </location>
    <ligand>
        <name>Zn(2+)</name>
        <dbReference type="ChEBI" id="CHEBI:29105"/>
    </ligand>
</feature>
<comment type="caution">
    <text evidence="5">Lacks conserved residue(s) required for the propagation of feature annotation.</text>
</comment>
<evidence type="ECO:0000256" key="3">
    <source>
        <dbReference type="ARBA" id="ARBA00022833"/>
    </source>
</evidence>
<dbReference type="InterPro" id="IPR003000">
    <property type="entry name" value="Sirtuin"/>
</dbReference>
<keyword evidence="4 5" id="KW-0520">NAD</keyword>
<evidence type="ECO:0000313" key="8">
    <source>
        <dbReference type="EMBL" id="MDD7965611.1"/>
    </source>
</evidence>
<dbReference type="InterPro" id="IPR026590">
    <property type="entry name" value="Ssirtuin_cat_dom"/>
</dbReference>
<proteinExistence type="inferred from homology"/>
<dbReference type="HAMAP" id="MF_01967">
    <property type="entry name" value="Sirtuin_ClassII"/>
    <property type="match status" value="1"/>
</dbReference>
<evidence type="ECO:0000259" key="7">
    <source>
        <dbReference type="PROSITE" id="PS50305"/>
    </source>
</evidence>
<gene>
    <name evidence="5" type="primary">cobB</name>
    <name evidence="8" type="ORF">PGB27_09645</name>
</gene>
<feature type="domain" description="Deacetylase sirtuin-type" evidence="7">
    <location>
        <begin position="18"/>
        <end position="296"/>
    </location>
</feature>
<dbReference type="InterPro" id="IPR026591">
    <property type="entry name" value="Sirtuin_cat_small_dom_sf"/>
</dbReference>
<comment type="subcellular location">
    <subcellularLocation>
        <location evidence="5">Cytoplasm</location>
    </subcellularLocation>
</comment>
<dbReference type="PROSITE" id="PS50305">
    <property type="entry name" value="SIRTUIN"/>
    <property type="match status" value="1"/>
</dbReference>
<keyword evidence="5" id="KW-0963">Cytoplasm</keyword>
<keyword evidence="1 5" id="KW-0808">Transferase</keyword>
<feature type="active site" description="Proton acceptor" evidence="5 6">
    <location>
        <position position="138"/>
    </location>
</feature>